<dbReference type="AlphaFoldDB" id="A0A2P8QYI3"/>
<name>A0A2P8QYI3_9BACT</name>
<gene>
    <name evidence="1" type="ORF">CQ405_08750</name>
</gene>
<accession>A0A2P8QYI3</accession>
<reference evidence="2" key="1">
    <citation type="submission" date="2017-10" db="EMBL/GenBank/DDBJ databases">
        <title>Campylobacter species from seals.</title>
        <authorList>
            <person name="Gilbert M.J."/>
            <person name="Zomer A.L."/>
            <person name="Timmerman A.J."/>
            <person name="Duim B."/>
            <person name="Wagenaar J.A."/>
        </authorList>
    </citation>
    <scope>NUCLEOTIDE SEQUENCE [LARGE SCALE GENOMIC DNA]</scope>
    <source>
        <strain evidence="2">17S00004-5</strain>
    </source>
</reference>
<dbReference type="Proteomes" id="UP000240535">
    <property type="component" value="Unassembled WGS sequence"/>
</dbReference>
<dbReference type="EMBL" id="PDHH01000009">
    <property type="protein sequence ID" value="PSM51309.1"/>
    <property type="molecule type" value="Genomic_DNA"/>
</dbReference>
<proteinExistence type="predicted"/>
<keyword evidence="2" id="KW-1185">Reference proteome</keyword>
<sequence>MLDWDNFDPFTMIEPEWVEINWQIFRDCLAPQTYKEIRHATSNPLLMEELNGEQGEVTNYRLAILMRWCRALQLAGFEDDIKSLTSMELLTAMQWQEELEISKAFWTLTAKQMRDMGNTDLEILKALNIDLYEMYFKVRREWNIPDEDRPAKSPYNLEYLREKVLIA</sequence>
<evidence type="ECO:0000313" key="2">
    <source>
        <dbReference type="Proteomes" id="UP000240535"/>
    </source>
</evidence>
<dbReference type="RefSeq" id="WP_106872770.1">
    <property type="nucleotide sequence ID" value="NZ_CP053841.1"/>
</dbReference>
<comment type="caution">
    <text evidence="1">The sequence shown here is derived from an EMBL/GenBank/DDBJ whole genome shotgun (WGS) entry which is preliminary data.</text>
</comment>
<evidence type="ECO:0000313" key="1">
    <source>
        <dbReference type="EMBL" id="PSM51309.1"/>
    </source>
</evidence>
<protein>
    <submittedName>
        <fullName evidence="1">Uncharacterized protein</fullName>
    </submittedName>
</protein>
<organism evidence="1 2">
    <name type="scientific">Campylobacter blaseri</name>
    <dbReference type="NCBI Taxonomy" id="2042961"/>
    <lineage>
        <taxon>Bacteria</taxon>
        <taxon>Pseudomonadati</taxon>
        <taxon>Campylobacterota</taxon>
        <taxon>Epsilonproteobacteria</taxon>
        <taxon>Campylobacterales</taxon>
        <taxon>Campylobacteraceae</taxon>
        <taxon>Campylobacter</taxon>
    </lineage>
</organism>
<dbReference type="OrthoDB" id="10019876at2"/>